<keyword evidence="2" id="KW-1185">Reference proteome</keyword>
<feature type="non-terminal residue" evidence="1">
    <location>
        <position position="152"/>
    </location>
</feature>
<dbReference type="EMBL" id="CAAALY010127877">
    <property type="protein sequence ID" value="VEL31909.1"/>
    <property type="molecule type" value="Genomic_DNA"/>
</dbReference>
<proteinExistence type="predicted"/>
<comment type="caution">
    <text evidence="1">The sequence shown here is derived from an EMBL/GenBank/DDBJ whole genome shotgun (WGS) entry which is preliminary data.</text>
</comment>
<gene>
    <name evidence="1" type="ORF">PXEA_LOCUS25349</name>
</gene>
<protein>
    <submittedName>
        <fullName evidence="1">Uncharacterized protein</fullName>
    </submittedName>
</protein>
<evidence type="ECO:0000313" key="2">
    <source>
        <dbReference type="Proteomes" id="UP000784294"/>
    </source>
</evidence>
<organism evidence="1 2">
    <name type="scientific">Protopolystoma xenopodis</name>
    <dbReference type="NCBI Taxonomy" id="117903"/>
    <lineage>
        <taxon>Eukaryota</taxon>
        <taxon>Metazoa</taxon>
        <taxon>Spiralia</taxon>
        <taxon>Lophotrochozoa</taxon>
        <taxon>Platyhelminthes</taxon>
        <taxon>Monogenea</taxon>
        <taxon>Polyopisthocotylea</taxon>
        <taxon>Polystomatidea</taxon>
        <taxon>Polystomatidae</taxon>
        <taxon>Protopolystoma</taxon>
    </lineage>
</organism>
<dbReference type="Proteomes" id="UP000784294">
    <property type="component" value="Unassembled WGS sequence"/>
</dbReference>
<reference evidence="1" key="1">
    <citation type="submission" date="2018-11" db="EMBL/GenBank/DDBJ databases">
        <authorList>
            <consortium name="Pathogen Informatics"/>
        </authorList>
    </citation>
    <scope>NUCLEOTIDE SEQUENCE</scope>
</reference>
<sequence>MEHSIQQSQVANFQVPQGCCCLCQCFCSPQPFMQNATMAPMIHEETMQMPVKATIEESLPMNSTSCICCYCCSYQPHEVTATNGKAYEAPLPPEVLAGQPCLIYQHPSEVRINYTRIPVTNVQAPSSKPVMKLCCCCCNKHQKQQAQAQQMY</sequence>
<evidence type="ECO:0000313" key="1">
    <source>
        <dbReference type="EMBL" id="VEL31909.1"/>
    </source>
</evidence>
<accession>A0A3S5BNH1</accession>
<dbReference type="AlphaFoldDB" id="A0A3S5BNH1"/>
<name>A0A3S5BNH1_9PLAT</name>